<dbReference type="AlphaFoldDB" id="A0A402D5K7"/>
<gene>
    <name evidence="3" type="ORF">CCAX7_18630</name>
</gene>
<dbReference type="Proteomes" id="UP000287394">
    <property type="component" value="Chromosome"/>
</dbReference>
<dbReference type="Pfam" id="PF00326">
    <property type="entry name" value="Peptidase_S9"/>
    <property type="match status" value="1"/>
</dbReference>
<dbReference type="Gene3D" id="3.40.50.1820">
    <property type="entry name" value="alpha/beta hydrolase"/>
    <property type="match status" value="1"/>
</dbReference>
<dbReference type="InterPro" id="IPR050955">
    <property type="entry name" value="Plant_Biomass_Hydrol_Est"/>
</dbReference>
<keyword evidence="4" id="KW-1185">Reference proteome</keyword>
<organism evidence="3 4">
    <name type="scientific">Capsulimonas corticalis</name>
    <dbReference type="NCBI Taxonomy" id="2219043"/>
    <lineage>
        <taxon>Bacteria</taxon>
        <taxon>Bacillati</taxon>
        <taxon>Armatimonadota</taxon>
        <taxon>Armatimonadia</taxon>
        <taxon>Capsulimonadales</taxon>
        <taxon>Capsulimonadaceae</taxon>
        <taxon>Capsulimonas</taxon>
    </lineage>
</organism>
<proteinExistence type="predicted"/>
<protein>
    <submittedName>
        <fullName evidence="3">Phospholipase</fullName>
    </submittedName>
</protein>
<dbReference type="EMBL" id="AP025739">
    <property type="protein sequence ID" value="BDI29812.1"/>
    <property type="molecule type" value="Genomic_DNA"/>
</dbReference>
<evidence type="ECO:0000313" key="4">
    <source>
        <dbReference type="Proteomes" id="UP000287394"/>
    </source>
</evidence>
<evidence type="ECO:0000259" key="2">
    <source>
        <dbReference type="Pfam" id="PF00326"/>
    </source>
</evidence>
<keyword evidence="1" id="KW-0732">Signal</keyword>
<dbReference type="SUPFAM" id="SSF53474">
    <property type="entry name" value="alpha/beta-Hydrolases"/>
    <property type="match status" value="1"/>
</dbReference>
<name>A0A402D5K7_9BACT</name>
<dbReference type="InterPro" id="IPR029058">
    <property type="entry name" value="AB_hydrolase_fold"/>
</dbReference>
<dbReference type="KEGG" id="ccot:CCAX7_18630"/>
<evidence type="ECO:0000313" key="3">
    <source>
        <dbReference type="EMBL" id="BDI29812.1"/>
    </source>
</evidence>
<accession>A0A402D5K7</accession>
<reference evidence="3 4" key="1">
    <citation type="journal article" date="2019" name="Int. J. Syst. Evol. Microbiol.">
        <title>Capsulimonas corticalis gen. nov., sp. nov., an aerobic capsulated bacterium, of a novel bacterial order, Capsulimonadales ord. nov., of the class Armatimonadia of the phylum Armatimonadetes.</title>
        <authorList>
            <person name="Li J."/>
            <person name="Kudo C."/>
            <person name="Tonouchi A."/>
        </authorList>
    </citation>
    <scope>NUCLEOTIDE SEQUENCE [LARGE SCALE GENOMIC DNA]</scope>
    <source>
        <strain evidence="3 4">AX-7</strain>
    </source>
</reference>
<sequence length="276" mass="30183">MPMKIRRFVRTFLFAPIVVLALAAQAAPSAHAASAAPDQVPFASRTLTMGANTYKFQVFIPKHLSRKTNPPVILFLHGIGERGTDGAQQTKNGVRLLIAQDVDNFPAVVVCPQLQPETRWTQPAVEELTLKMLDQCIAEFHGDTRRVYLTGLSLGGYGSWEMARKFPSRWAAIAPVCGGVVFPAWVGAAPEETTASEKDPYAALAQSLPAIPIWDFHGEADPTVPVSESRQIVASLLARKADIRYSEYPGVGHNSWDNAYAEPGLLPWLLSHKRAN</sequence>
<feature type="domain" description="Peptidase S9 prolyl oligopeptidase catalytic" evidence="2">
    <location>
        <begin position="130"/>
        <end position="255"/>
    </location>
</feature>
<dbReference type="PANTHER" id="PTHR43037">
    <property type="entry name" value="UNNAMED PRODUCT-RELATED"/>
    <property type="match status" value="1"/>
</dbReference>
<evidence type="ECO:0000256" key="1">
    <source>
        <dbReference type="ARBA" id="ARBA00022729"/>
    </source>
</evidence>
<dbReference type="InterPro" id="IPR001375">
    <property type="entry name" value="Peptidase_S9_cat"/>
</dbReference>
<dbReference type="PANTHER" id="PTHR43037:SF1">
    <property type="entry name" value="BLL1128 PROTEIN"/>
    <property type="match status" value="1"/>
</dbReference>